<keyword evidence="2" id="KW-1185">Reference proteome</keyword>
<dbReference type="Proteomes" id="UP001341840">
    <property type="component" value="Unassembled WGS sequence"/>
</dbReference>
<evidence type="ECO:0000313" key="1">
    <source>
        <dbReference type="EMBL" id="MED6195663.1"/>
    </source>
</evidence>
<sequence>MAKEIENLKEECADISERSMKEKAKATSTLLVEIKNLKEKLCLRERQLKEVSSSKQELRFKMQMKINQNEEVMQKLNFEAHEERESWKMLEQEVENLSALLARRKNEYLQGWESSDRYRSMLIDAIEYGHFWRREALEKKEDVEELKRKYAHASESIINFIPSFVNQFEKAKEQVDMIPFFDMPNEVVAFMDSCEGIVKRFRKKKMRLLTH</sequence>
<comment type="caution">
    <text evidence="1">The sequence shown here is derived from an EMBL/GenBank/DDBJ whole genome shotgun (WGS) entry which is preliminary data.</text>
</comment>
<name>A0ABU6XG01_9FABA</name>
<proteinExistence type="predicted"/>
<accession>A0ABU6XG01</accession>
<evidence type="ECO:0000313" key="2">
    <source>
        <dbReference type="Proteomes" id="UP001341840"/>
    </source>
</evidence>
<organism evidence="1 2">
    <name type="scientific">Stylosanthes scabra</name>
    <dbReference type="NCBI Taxonomy" id="79078"/>
    <lineage>
        <taxon>Eukaryota</taxon>
        <taxon>Viridiplantae</taxon>
        <taxon>Streptophyta</taxon>
        <taxon>Embryophyta</taxon>
        <taxon>Tracheophyta</taxon>
        <taxon>Spermatophyta</taxon>
        <taxon>Magnoliopsida</taxon>
        <taxon>eudicotyledons</taxon>
        <taxon>Gunneridae</taxon>
        <taxon>Pentapetalae</taxon>
        <taxon>rosids</taxon>
        <taxon>fabids</taxon>
        <taxon>Fabales</taxon>
        <taxon>Fabaceae</taxon>
        <taxon>Papilionoideae</taxon>
        <taxon>50 kb inversion clade</taxon>
        <taxon>dalbergioids sensu lato</taxon>
        <taxon>Dalbergieae</taxon>
        <taxon>Pterocarpus clade</taxon>
        <taxon>Stylosanthes</taxon>
    </lineage>
</organism>
<gene>
    <name evidence="1" type="ORF">PIB30_040077</name>
</gene>
<reference evidence="1 2" key="1">
    <citation type="journal article" date="2023" name="Plants (Basel)">
        <title>Bridging the Gap: Combining Genomics and Transcriptomics Approaches to Understand Stylosanthes scabra, an Orphan Legume from the Brazilian Caatinga.</title>
        <authorList>
            <person name="Ferreira-Neto J.R.C."/>
            <person name="da Silva M.D."/>
            <person name="Binneck E."/>
            <person name="de Melo N.F."/>
            <person name="da Silva R.H."/>
            <person name="de Melo A.L.T.M."/>
            <person name="Pandolfi V."/>
            <person name="Bustamante F.O."/>
            <person name="Brasileiro-Vidal A.C."/>
            <person name="Benko-Iseppon A.M."/>
        </authorList>
    </citation>
    <scope>NUCLEOTIDE SEQUENCE [LARGE SCALE GENOMIC DNA]</scope>
    <source>
        <tissue evidence="1">Leaves</tissue>
    </source>
</reference>
<protein>
    <submittedName>
        <fullName evidence="1">Uncharacterized protein</fullName>
    </submittedName>
</protein>
<dbReference type="EMBL" id="JASCZI010211663">
    <property type="protein sequence ID" value="MED6195663.1"/>
    <property type="molecule type" value="Genomic_DNA"/>
</dbReference>